<dbReference type="InterPro" id="IPR046349">
    <property type="entry name" value="C1-like_sf"/>
</dbReference>
<evidence type="ECO:0000313" key="2">
    <source>
        <dbReference type="EMBL" id="CAF4160339.1"/>
    </source>
</evidence>
<proteinExistence type="predicted"/>
<dbReference type="AlphaFoldDB" id="A0A819YSY2"/>
<comment type="caution">
    <text evidence="2">The sequence shown here is derived from an EMBL/GenBank/DDBJ whole genome shotgun (WGS) entry which is preliminary data.</text>
</comment>
<organism evidence="2 3">
    <name type="scientific">Adineta steineri</name>
    <dbReference type="NCBI Taxonomy" id="433720"/>
    <lineage>
        <taxon>Eukaryota</taxon>
        <taxon>Metazoa</taxon>
        <taxon>Spiralia</taxon>
        <taxon>Gnathifera</taxon>
        <taxon>Rotifera</taxon>
        <taxon>Eurotatoria</taxon>
        <taxon>Bdelloidea</taxon>
        <taxon>Adinetida</taxon>
        <taxon>Adinetidae</taxon>
        <taxon>Adineta</taxon>
    </lineage>
</organism>
<accession>A0A819YSY2</accession>
<name>A0A819YSY2_9BILA</name>
<protein>
    <submittedName>
        <fullName evidence="2">Uncharacterized protein</fullName>
    </submittedName>
</protein>
<sequence length="185" mass="21409">MLKKLAQIPTSAEPTIKLKEKDSKLSIVFACNETFDMLADDDFCQILFIKSNAKTDVLVDLTLQRNGLINEYTINSTYHKNYQPELLSCRLMLVKQFHKPVAYAICNKFIWGIYHQGYECLCVTHRKCRQNIPFNCQQSINPKSNLISKNYQCESVISHQFIQCRVPFVQSLTSREHNHCNHCGS</sequence>
<dbReference type="Proteomes" id="UP000663891">
    <property type="component" value="Unassembled WGS sequence"/>
</dbReference>
<dbReference type="EMBL" id="CAJOAY010007186">
    <property type="protein sequence ID" value="CAF4160339.1"/>
    <property type="molecule type" value="Genomic_DNA"/>
</dbReference>
<dbReference type="OrthoDB" id="63267at2759"/>
<dbReference type="EMBL" id="CAJNON010001193">
    <property type="protein sequence ID" value="CAF1438602.1"/>
    <property type="molecule type" value="Genomic_DNA"/>
</dbReference>
<dbReference type="SUPFAM" id="SSF57889">
    <property type="entry name" value="Cysteine-rich domain"/>
    <property type="match status" value="1"/>
</dbReference>
<reference evidence="2" key="1">
    <citation type="submission" date="2021-02" db="EMBL/GenBank/DDBJ databases">
        <authorList>
            <person name="Nowell W R."/>
        </authorList>
    </citation>
    <scope>NUCLEOTIDE SEQUENCE</scope>
</reference>
<evidence type="ECO:0000313" key="1">
    <source>
        <dbReference type="EMBL" id="CAF1438602.1"/>
    </source>
</evidence>
<dbReference type="Proteomes" id="UP000663881">
    <property type="component" value="Unassembled WGS sequence"/>
</dbReference>
<dbReference type="Gene3D" id="3.30.60.20">
    <property type="match status" value="1"/>
</dbReference>
<gene>
    <name evidence="2" type="ORF">OKA104_LOCUS38756</name>
    <name evidence="1" type="ORF">VCS650_LOCUS38742</name>
</gene>
<evidence type="ECO:0000313" key="3">
    <source>
        <dbReference type="Proteomes" id="UP000663881"/>
    </source>
</evidence>